<proteinExistence type="inferred from homology"/>
<reference evidence="7" key="1">
    <citation type="journal article" date="2022" name="Front. Genet.">
        <title>Chromosome-Scale Assembly of the Dendrobium nobile Genome Provides Insights Into the Molecular Mechanism of the Biosynthesis of the Medicinal Active Ingredient of Dendrobium.</title>
        <authorList>
            <person name="Xu Q."/>
            <person name="Niu S.-C."/>
            <person name="Li K.-L."/>
            <person name="Zheng P.-J."/>
            <person name="Zhang X.-J."/>
            <person name="Jia Y."/>
            <person name="Liu Y."/>
            <person name="Niu Y.-X."/>
            <person name="Yu L.-H."/>
            <person name="Chen D.-F."/>
            <person name="Zhang G.-Q."/>
        </authorList>
    </citation>
    <scope>NUCLEOTIDE SEQUENCE</scope>
    <source>
        <tissue evidence="7">Leaf</tissue>
    </source>
</reference>
<gene>
    <name evidence="7" type="ORF">KFK09_021790</name>
</gene>
<evidence type="ECO:0000256" key="2">
    <source>
        <dbReference type="ARBA" id="ARBA00022692"/>
    </source>
</evidence>
<comment type="similarity">
    <text evidence="5">Belongs to the MIP/aquaporin (TC 1.A.8) family.</text>
</comment>
<dbReference type="PRINTS" id="PR00783">
    <property type="entry name" value="MINTRINSICP"/>
</dbReference>
<accession>A0A8T3AGZ3</accession>
<evidence type="ECO:0000313" key="7">
    <source>
        <dbReference type="EMBL" id="KAI0495489.1"/>
    </source>
</evidence>
<evidence type="ECO:0000256" key="5">
    <source>
        <dbReference type="RuleBase" id="RU000477"/>
    </source>
</evidence>
<dbReference type="AlphaFoldDB" id="A0A8T3AGZ3"/>
<comment type="caution">
    <text evidence="7">The sequence shown here is derived from an EMBL/GenBank/DDBJ whole genome shotgun (WGS) entry which is preliminary data.</text>
</comment>
<feature type="transmembrane region" description="Helical" evidence="6">
    <location>
        <begin position="53"/>
        <end position="72"/>
    </location>
</feature>
<feature type="transmembrane region" description="Helical" evidence="6">
    <location>
        <begin position="139"/>
        <end position="159"/>
    </location>
</feature>
<dbReference type="PANTHER" id="PTHR45724:SF21">
    <property type="entry name" value="MAJOR INTRINSIC PROTEIN"/>
    <property type="match status" value="1"/>
</dbReference>
<comment type="subcellular location">
    <subcellularLocation>
        <location evidence="1">Membrane</location>
        <topology evidence="1">Multi-pass membrane protein</topology>
    </subcellularLocation>
</comment>
<dbReference type="OrthoDB" id="3222at2759"/>
<evidence type="ECO:0000256" key="6">
    <source>
        <dbReference type="SAM" id="Phobius"/>
    </source>
</evidence>
<feature type="transmembrane region" description="Helical" evidence="6">
    <location>
        <begin position="93"/>
        <end position="116"/>
    </location>
</feature>
<evidence type="ECO:0000256" key="4">
    <source>
        <dbReference type="ARBA" id="ARBA00023136"/>
    </source>
</evidence>
<dbReference type="EMBL" id="JAGYWB010000016">
    <property type="protein sequence ID" value="KAI0495489.1"/>
    <property type="molecule type" value="Genomic_DNA"/>
</dbReference>
<dbReference type="InterPro" id="IPR023271">
    <property type="entry name" value="Aquaporin-like"/>
</dbReference>
<keyword evidence="8" id="KW-1185">Reference proteome</keyword>
<keyword evidence="2 5" id="KW-0812">Transmembrane</keyword>
<feature type="transmembrane region" description="Helical" evidence="6">
    <location>
        <begin position="166"/>
        <end position="186"/>
    </location>
</feature>
<keyword evidence="3 6" id="KW-1133">Transmembrane helix</keyword>
<protein>
    <submittedName>
        <fullName evidence="7">Uncharacterized protein</fullName>
    </submittedName>
</protein>
<dbReference type="GO" id="GO:0016020">
    <property type="term" value="C:membrane"/>
    <property type="evidence" value="ECO:0007669"/>
    <property type="project" value="UniProtKB-SubCell"/>
</dbReference>
<dbReference type="PANTHER" id="PTHR45724">
    <property type="entry name" value="AQUAPORIN NIP2-1"/>
    <property type="match status" value="1"/>
</dbReference>
<dbReference type="InterPro" id="IPR000425">
    <property type="entry name" value="MIP"/>
</dbReference>
<keyword evidence="4 6" id="KW-0472">Membrane</keyword>
<sequence>MGKSHESKQSYLLTVQKLVAELVGTYMLILFGSGSEFIQAQKPKQDLSLEGVALSWAIAVAAIVYSIGHISGSHINPASSIALAFIGKFPWKLVPAYALAQLIGAMLAGLTLRLLFGGNQAYLLLTLPVGENPASDINVVAWEIIITFIFLFVICCSVLHPGAAKGFGGVAIGAVVFVNVIIAGPITGCSMNPARSIGAAIVAHNFHKLWIYIISPIIGAVGGCVLYYFLQITTKASTEDLPVAESRRIETTLGHPNLAYSGYN</sequence>
<dbReference type="GO" id="GO:0015267">
    <property type="term" value="F:channel activity"/>
    <property type="evidence" value="ECO:0007669"/>
    <property type="project" value="InterPro"/>
</dbReference>
<evidence type="ECO:0000313" key="8">
    <source>
        <dbReference type="Proteomes" id="UP000829196"/>
    </source>
</evidence>
<keyword evidence="5" id="KW-0813">Transport</keyword>
<dbReference type="SMR" id="A0A8T3AGZ3"/>
<evidence type="ECO:0000256" key="1">
    <source>
        <dbReference type="ARBA" id="ARBA00004141"/>
    </source>
</evidence>
<dbReference type="Gene3D" id="1.20.1080.10">
    <property type="entry name" value="Glycerol uptake facilitator protein"/>
    <property type="match status" value="1"/>
</dbReference>
<evidence type="ECO:0000256" key="3">
    <source>
        <dbReference type="ARBA" id="ARBA00022989"/>
    </source>
</evidence>
<name>A0A8T3AGZ3_DENNO</name>
<dbReference type="InterPro" id="IPR034294">
    <property type="entry name" value="Aquaporin_transptr"/>
</dbReference>
<feature type="transmembrane region" description="Helical" evidence="6">
    <location>
        <begin position="209"/>
        <end position="230"/>
    </location>
</feature>
<dbReference type="SUPFAM" id="SSF81338">
    <property type="entry name" value="Aquaporin-like"/>
    <property type="match status" value="1"/>
</dbReference>
<dbReference type="Pfam" id="PF00230">
    <property type="entry name" value="MIP"/>
    <property type="match status" value="1"/>
</dbReference>
<organism evidence="7 8">
    <name type="scientific">Dendrobium nobile</name>
    <name type="common">Orchid</name>
    <dbReference type="NCBI Taxonomy" id="94219"/>
    <lineage>
        <taxon>Eukaryota</taxon>
        <taxon>Viridiplantae</taxon>
        <taxon>Streptophyta</taxon>
        <taxon>Embryophyta</taxon>
        <taxon>Tracheophyta</taxon>
        <taxon>Spermatophyta</taxon>
        <taxon>Magnoliopsida</taxon>
        <taxon>Liliopsida</taxon>
        <taxon>Asparagales</taxon>
        <taxon>Orchidaceae</taxon>
        <taxon>Epidendroideae</taxon>
        <taxon>Malaxideae</taxon>
        <taxon>Dendrobiinae</taxon>
        <taxon>Dendrobium</taxon>
    </lineage>
</organism>
<dbReference type="Proteomes" id="UP000829196">
    <property type="component" value="Unassembled WGS sequence"/>
</dbReference>
<feature type="transmembrane region" description="Helical" evidence="6">
    <location>
        <begin position="12"/>
        <end position="33"/>
    </location>
</feature>